<evidence type="ECO:0000313" key="1">
    <source>
        <dbReference type="EMBL" id="PIW18156.1"/>
    </source>
</evidence>
<dbReference type="InterPro" id="IPR025516">
    <property type="entry name" value="DUF4404"/>
</dbReference>
<dbReference type="Proteomes" id="UP000231019">
    <property type="component" value="Unassembled WGS sequence"/>
</dbReference>
<evidence type="ECO:0008006" key="3">
    <source>
        <dbReference type="Google" id="ProtNLM"/>
    </source>
</evidence>
<name>A0A2M7G8M8_9BACT</name>
<organism evidence="1 2">
    <name type="scientific">bacterium (Candidatus Blackallbacteria) CG17_big_fil_post_rev_8_21_14_2_50_48_46</name>
    <dbReference type="NCBI Taxonomy" id="2014261"/>
    <lineage>
        <taxon>Bacteria</taxon>
        <taxon>Candidatus Blackallbacteria</taxon>
    </lineage>
</organism>
<comment type="caution">
    <text evidence="1">The sequence shown here is derived from an EMBL/GenBank/DDBJ whole genome shotgun (WGS) entry which is preliminary data.</text>
</comment>
<dbReference type="AlphaFoldDB" id="A0A2M7G8M8"/>
<dbReference type="Pfam" id="PF14357">
    <property type="entry name" value="DUF4404"/>
    <property type="match status" value="1"/>
</dbReference>
<gene>
    <name evidence="1" type="ORF">COW36_06400</name>
</gene>
<dbReference type="EMBL" id="PFFQ01000014">
    <property type="protein sequence ID" value="PIW18156.1"/>
    <property type="molecule type" value="Genomic_DNA"/>
</dbReference>
<protein>
    <recommendedName>
        <fullName evidence="3">DUF4404 domain-containing protein</fullName>
    </recommendedName>
</protein>
<evidence type="ECO:0000313" key="2">
    <source>
        <dbReference type="Proteomes" id="UP000231019"/>
    </source>
</evidence>
<reference evidence="1 2" key="1">
    <citation type="submission" date="2017-09" db="EMBL/GenBank/DDBJ databases">
        <title>Depth-based differentiation of microbial function through sediment-hosted aquifers and enrichment of novel symbionts in the deep terrestrial subsurface.</title>
        <authorList>
            <person name="Probst A.J."/>
            <person name="Ladd B."/>
            <person name="Jarett J.K."/>
            <person name="Geller-Mcgrath D.E."/>
            <person name="Sieber C.M."/>
            <person name="Emerson J.B."/>
            <person name="Anantharaman K."/>
            <person name="Thomas B.C."/>
            <person name="Malmstrom R."/>
            <person name="Stieglmeier M."/>
            <person name="Klingl A."/>
            <person name="Woyke T."/>
            <person name="Ryan C.M."/>
            <person name="Banfield J.F."/>
        </authorList>
    </citation>
    <scope>NUCLEOTIDE SEQUENCE [LARGE SCALE GENOMIC DNA]</scope>
    <source>
        <strain evidence="1">CG17_big_fil_post_rev_8_21_14_2_50_48_46</strain>
    </source>
</reference>
<proteinExistence type="predicted"/>
<sequence length="86" mass="9707">MNSDNLKHAVQALREEIAQLDPSQESHRERLENLLCDLEKQISGETETQGQTLSGLNQLVTHFESEHPKLTDILNRISVLLSNMGI</sequence>
<accession>A0A2M7G8M8</accession>